<dbReference type="RefSeq" id="WP_090587145.1">
    <property type="nucleotide sequence ID" value="NZ_FNDT01000012.1"/>
</dbReference>
<dbReference type="AlphaFoldDB" id="A0A1G8KS78"/>
<evidence type="ECO:0000313" key="3">
    <source>
        <dbReference type="Proteomes" id="UP000199258"/>
    </source>
</evidence>
<dbReference type="STRING" id="335973.SAMN04488693_1123"/>
<reference evidence="2 3" key="1">
    <citation type="submission" date="2016-10" db="EMBL/GenBank/DDBJ databases">
        <authorList>
            <person name="de Groot N.N."/>
        </authorList>
    </citation>
    <scope>NUCLEOTIDE SEQUENCE [LARGE SCALE GENOMIC DNA]</scope>
    <source>
        <strain evidence="2 3">NP_1H</strain>
    </source>
</reference>
<proteinExistence type="predicted"/>
<name>A0A1G8KS78_9MICC</name>
<feature type="region of interest" description="Disordered" evidence="1">
    <location>
        <begin position="1"/>
        <end position="28"/>
    </location>
</feature>
<dbReference type="EMBL" id="FNDT01000012">
    <property type="protein sequence ID" value="SDI46229.1"/>
    <property type="molecule type" value="Genomic_DNA"/>
</dbReference>
<dbReference type="OrthoDB" id="5170563at2"/>
<sequence>MSPKSRTRKPKSAGRNKARRTGPPGNPIAEVYRSVVQSFTVEADHTSSLHSELLASNLYSVMHETTNLGPGIDEQLFGEWARFVERQRDRPAAAMLWALAQVADPPANSQAAAAAQRLTDLGVPEPAWLAPLRKLEAAEAWMLTDVFGDSIEFVVEFRTGRRKHGMAITIDTNHLGGYATNIVFDHNARKLRQDRERFAKHMDPLMRFEPASLAEVRARGIAAIEATDVTEDPDVGPEYEEHRALALSRLLTLPGGDVVDLAEHRIPGPAEELARFEEDQGETEKLVGDFLASLEHDPAEPDSGLDAKFARLAELAIDYGRNYDDGRLLRVSPPKISTFAGWFLPHKVGLDDAEQAALAPFLSAWISWCGRRQGLPWMAVEMVQESAAATLDAVSLLEEDEEDDLPSPGMAFLEGVDVDSIEDAQAVMERRQFAMPYFGTWIGQEDYPRLNPNSAAELRLLVLGELKELHGVGKQEYPRSGEPDGSPVWNAALRELVISQLWHDEPPQVWEAAQRLLALGLEREDILDRLQEALSGHVDARELGPLPDGGISAVHLPGYVASLATLGASGGKGGHLRPV</sequence>
<evidence type="ECO:0000256" key="1">
    <source>
        <dbReference type="SAM" id="MobiDB-lite"/>
    </source>
</evidence>
<organism evidence="2 3">
    <name type="scientific">Arthrobacter subterraneus</name>
    <dbReference type="NCBI Taxonomy" id="335973"/>
    <lineage>
        <taxon>Bacteria</taxon>
        <taxon>Bacillati</taxon>
        <taxon>Actinomycetota</taxon>
        <taxon>Actinomycetes</taxon>
        <taxon>Micrococcales</taxon>
        <taxon>Micrococcaceae</taxon>
        <taxon>Arthrobacter</taxon>
    </lineage>
</organism>
<keyword evidence="3" id="KW-1185">Reference proteome</keyword>
<accession>A0A1G8KS78</accession>
<gene>
    <name evidence="2" type="ORF">SAMN04488693_1123</name>
</gene>
<feature type="compositionally biased region" description="Basic residues" evidence="1">
    <location>
        <begin position="1"/>
        <end position="20"/>
    </location>
</feature>
<evidence type="ECO:0000313" key="2">
    <source>
        <dbReference type="EMBL" id="SDI46229.1"/>
    </source>
</evidence>
<protein>
    <submittedName>
        <fullName evidence="2">Uncharacterized protein</fullName>
    </submittedName>
</protein>
<dbReference type="Proteomes" id="UP000199258">
    <property type="component" value="Unassembled WGS sequence"/>
</dbReference>